<keyword evidence="2" id="KW-1185">Reference proteome</keyword>
<reference evidence="2" key="1">
    <citation type="submission" date="2017-11" db="EMBL/GenBank/DDBJ databases">
        <authorList>
            <person name="Zhu W."/>
        </authorList>
    </citation>
    <scope>NUCLEOTIDE SEQUENCE [LARGE SCALE GENOMIC DNA]</scope>
    <source>
        <strain evidence="2">CAU 1183</strain>
    </source>
</reference>
<evidence type="ECO:0000313" key="1">
    <source>
        <dbReference type="EMBL" id="RDW21042.1"/>
    </source>
</evidence>
<accession>A0A3D8PZ17</accession>
<sequence length="87" mass="9697">MIEGKTKSGFEYKISKARLDNYELVEAIGDLDTNPLAITKVVDLLLGKENKDSLKEHVRDDDGIVSVTSLSNELTEIFTSHNETKKS</sequence>
<protein>
    <recommendedName>
        <fullName evidence="3">Phage protein</fullName>
    </recommendedName>
</protein>
<evidence type="ECO:0000313" key="2">
    <source>
        <dbReference type="Proteomes" id="UP000257143"/>
    </source>
</evidence>
<dbReference type="AlphaFoldDB" id="A0A3D8PZ17"/>
<organism evidence="1 2">
    <name type="scientific">Oceanobacillus arenosus</name>
    <dbReference type="NCBI Taxonomy" id="1229153"/>
    <lineage>
        <taxon>Bacteria</taxon>
        <taxon>Bacillati</taxon>
        <taxon>Bacillota</taxon>
        <taxon>Bacilli</taxon>
        <taxon>Bacillales</taxon>
        <taxon>Bacillaceae</taxon>
        <taxon>Oceanobacillus</taxon>
    </lineage>
</organism>
<comment type="caution">
    <text evidence="1">The sequence shown here is derived from an EMBL/GenBank/DDBJ whole genome shotgun (WGS) entry which is preliminary data.</text>
</comment>
<dbReference type="EMBL" id="PIOC01000005">
    <property type="protein sequence ID" value="RDW21042.1"/>
    <property type="molecule type" value="Genomic_DNA"/>
</dbReference>
<gene>
    <name evidence="1" type="ORF">CWR48_04310</name>
</gene>
<dbReference type="Proteomes" id="UP000257143">
    <property type="component" value="Unassembled WGS sequence"/>
</dbReference>
<name>A0A3D8PZ17_9BACI</name>
<proteinExistence type="predicted"/>
<dbReference type="OrthoDB" id="2068092at2"/>
<dbReference type="RefSeq" id="WP_115771821.1">
    <property type="nucleotide sequence ID" value="NZ_PIOC01000005.1"/>
</dbReference>
<evidence type="ECO:0008006" key="3">
    <source>
        <dbReference type="Google" id="ProtNLM"/>
    </source>
</evidence>